<sequence>MAPNDKSSVTKEQNDRHRKVLEGLMKLPENRECADCRSKGPRWASVNLGIFVCIQCSGIHRSLGVHISKVRSATLDTWLPEQVTFMQGMGNAKANAFWEAELPNSFKRPSETDRGGLEAFIRSKYEARRWVARSDKSPAKVHDERRVSADRPRRSSDNVKGVKNSSNLSKSDMKGHDDSEFPEPRTYDSGEGTRSSSQHVTSAAASSTSEPSQSKDNVRNSGVLPAPKPPQNPLHPVQPTAVPKAPKIEAPTDLFDLLNIEVPIKTEDSAAVSVTADDQGWAAFQSAAAEPANPAETVDQPAPSGVEPSASTSTGESAIKSEIMAGLEDLFKGSPTVSLSASDVPQPQKDVKKEDILKLFVGTSMASPYAAQQQHMAALLAQRQSMLMAAAAAASGVKLSVANVGTQQSQDLNAVAGNLAPGATWNTGGAPVAGLANNPGVQFAGLHFGQIGGAPHHLNPSAQASAPNSSLSGAMQGAAVPYQSLVSSSLTALGASGLTSNGVGQVNSATPLKSTPPSGFSSLYANGIGQSNSNKPSTAATSEMSSVSAGATYDFSALTAAALSKH</sequence>
<evidence type="ECO:0000256" key="1">
    <source>
        <dbReference type="ARBA" id="ARBA00022468"/>
    </source>
</evidence>
<feature type="compositionally biased region" description="Basic and acidic residues" evidence="6">
    <location>
        <begin position="131"/>
        <end position="157"/>
    </location>
</feature>
<gene>
    <name evidence="8" type="ORF">GOP47_0025789</name>
</gene>
<dbReference type="InterPro" id="IPR044520">
    <property type="entry name" value="ARF_GAP_AGD5/15"/>
</dbReference>
<dbReference type="EMBL" id="JABFUD020000025">
    <property type="protein sequence ID" value="KAI5059470.1"/>
    <property type="molecule type" value="Genomic_DNA"/>
</dbReference>
<dbReference type="CDD" id="cd08204">
    <property type="entry name" value="ArfGap"/>
    <property type="match status" value="1"/>
</dbReference>
<feature type="region of interest" description="Disordered" evidence="6">
    <location>
        <begin position="131"/>
        <end position="241"/>
    </location>
</feature>
<reference evidence="8" key="1">
    <citation type="submission" date="2021-01" db="EMBL/GenBank/DDBJ databases">
        <title>Adiantum capillus-veneris genome.</title>
        <authorList>
            <person name="Fang Y."/>
            <person name="Liao Q."/>
        </authorList>
    </citation>
    <scope>NUCLEOTIDE SEQUENCE</scope>
    <source>
        <strain evidence="8">H3</strain>
        <tissue evidence="8">Leaf</tissue>
    </source>
</reference>
<dbReference type="PANTHER" id="PTHR46419:SF2">
    <property type="entry name" value="ADP-RIBOSYLATION FACTOR GTPASE-ACTIVATING PROTEIN AGD5"/>
    <property type="match status" value="1"/>
</dbReference>
<dbReference type="InterPro" id="IPR037278">
    <property type="entry name" value="ARFGAP/RecO"/>
</dbReference>
<evidence type="ECO:0000259" key="7">
    <source>
        <dbReference type="PROSITE" id="PS50115"/>
    </source>
</evidence>
<comment type="caution">
    <text evidence="8">The sequence shown here is derived from an EMBL/GenBank/DDBJ whole genome shotgun (WGS) entry which is preliminary data.</text>
</comment>
<evidence type="ECO:0000313" key="8">
    <source>
        <dbReference type="EMBL" id="KAI5059470.1"/>
    </source>
</evidence>
<dbReference type="PROSITE" id="PS50115">
    <property type="entry name" value="ARFGAP"/>
    <property type="match status" value="1"/>
</dbReference>
<dbReference type="GO" id="GO:0008270">
    <property type="term" value="F:zinc ion binding"/>
    <property type="evidence" value="ECO:0007669"/>
    <property type="project" value="UniProtKB-KW"/>
</dbReference>
<feature type="compositionally biased region" description="Basic and acidic residues" evidence="6">
    <location>
        <begin position="171"/>
        <end position="188"/>
    </location>
</feature>
<protein>
    <recommendedName>
        <fullName evidence="7">Arf-GAP domain-containing protein</fullName>
    </recommendedName>
</protein>
<evidence type="ECO:0000256" key="6">
    <source>
        <dbReference type="SAM" id="MobiDB-lite"/>
    </source>
</evidence>
<dbReference type="PANTHER" id="PTHR46419">
    <property type="entry name" value="ADP-RIBOSYLATION FACTOR GTPASE-ACTIVATING PROTEIN AGD5"/>
    <property type="match status" value="1"/>
</dbReference>
<keyword evidence="2" id="KW-0479">Metal-binding</keyword>
<evidence type="ECO:0000256" key="2">
    <source>
        <dbReference type="ARBA" id="ARBA00022723"/>
    </source>
</evidence>
<dbReference type="OrthoDB" id="10266696at2759"/>
<keyword evidence="1" id="KW-0343">GTPase activation</keyword>
<dbReference type="SUPFAM" id="SSF57863">
    <property type="entry name" value="ArfGap/RecO-like zinc finger"/>
    <property type="match status" value="1"/>
</dbReference>
<feature type="domain" description="Arf-GAP" evidence="7">
    <location>
        <begin position="18"/>
        <end position="138"/>
    </location>
</feature>
<name>A0A9D4Z377_ADICA</name>
<dbReference type="GO" id="GO:0005096">
    <property type="term" value="F:GTPase activator activity"/>
    <property type="evidence" value="ECO:0007669"/>
    <property type="project" value="UniProtKB-KW"/>
</dbReference>
<dbReference type="InterPro" id="IPR038508">
    <property type="entry name" value="ArfGAP_dom_sf"/>
</dbReference>
<dbReference type="Proteomes" id="UP000886520">
    <property type="component" value="Chromosome 25"/>
</dbReference>
<dbReference type="InterPro" id="IPR001164">
    <property type="entry name" value="ArfGAP_dom"/>
</dbReference>
<keyword evidence="9" id="KW-1185">Reference proteome</keyword>
<organism evidence="8 9">
    <name type="scientific">Adiantum capillus-veneris</name>
    <name type="common">Maidenhair fern</name>
    <dbReference type="NCBI Taxonomy" id="13818"/>
    <lineage>
        <taxon>Eukaryota</taxon>
        <taxon>Viridiplantae</taxon>
        <taxon>Streptophyta</taxon>
        <taxon>Embryophyta</taxon>
        <taxon>Tracheophyta</taxon>
        <taxon>Polypodiopsida</taxon>
        <taxon>Polypodiidae</taxon>
        <taxon>Polypodiales</taxon>
        <taxon>Pteridineae</taxon>
        <taxon>Pteridaceae</taxon>
        <taxon>Vittarioideae</taxon>
        <taxon>Adiantum</taxon>
    </lineage>
</organism>
<feature type="region of interest" description="Disordered" evidence="6">
    <location>
        <begin position="286"/>
        <end position="316"/>
    </location>
</feature>
<proteinExistence type="predicted"/>
<dbReference type="SMART" id="SM00105">
    <property type="entry name" value="ArfGap"/>
    <property type="match status" value="1"/>
</dbReference>
<dbReference type="FunFam" id="1.10.220.150:FF:000009">
    <property type="entry name" value="stromal membrane-associated protein 1 isoform X1"/>
    <property type="match status" value="1"/>
</dbReference>
<evidence type="ECO:0000313" key="9">
    <source>
        <dbReference type="Proteomes" id="UP000886520"/>
    </source>
</evidence>
<dbReference type="Gene3D" id="1.10.220.150">
    <property type="entry name" value="Arf GTPase activating protein"/>
    <property type="match status" value="1"/>
</dbReference>
<evidence type="ECO:0000256" key="3">
    <source>
        <dbReference type="ARBA" id="ARBA00022771"/>
    </source>
</evidence>
<keyword evidence="3 5" id="KW-0863">Zinc-finger</keyword>
<feature type="compositionally biased region" description="Low complexity" evidence="6">
    <location>
        <begin position="195"/>
        <end position="214"/>
    </location>
</feature>
<keyword evidence="4" id="KW-0862">Zinc</keyword>
<dbReference type="PRINTS" id="PR00405">
    <property type="entry name" value="REVINTRACTNG"/>
</dbReference>
<dbReference type="Pfam" id="PF01412">
    <property type="entry name" value="ArfGap"/>
    <property type="match status" value="1"/>
</dbReference>
<dbReference type="AlphaFoldDB" id="A0A9D4Z377"/>
<evidence type="ECO:0000256" key="5">
    <source>
        <dbReference type="PROSITE-ProRule" id="PRU00288"/>
    </source>
</evidence>
<accession>A0A9D4Z377</accession>
<evidence type="ECO:0000256" key="4">
    <source>
        <dbReference type="ARBA" id="ARBA00022833"/>
    </source>
</evidence>